<dbReference type="Proteomes" id="UP001151088">
    <property type="component" value="Unassembled WGS sequence"/>
</dbReference>
<dbReference type="GO" id="GO:0015424">
    <property type="term" value="F:ABC-type amino acid transporter activity"/>
    <property type="evidence" value="ECO:0007669"/>
    <property type="project" value="InterPro"/>
</dbReference>
<dbReference type="GO" id="GO:0016887">
    <property type="term" value="F:ATP hydrolysis activity"/>
    <property type="evidence" value="ECO:0007669"/>
    <property type="project" value="InterPro"/>
</dbReference>
<dbReference type="SMART" id="SM00382">
    <property type="entry name" value="AAA"/>
    <property type="match status" value="1"/>
</dbReference>
<evidence type="ECO:0000256" key="5">
    <source>
        <dbReference type="ARBA" id="ARBA00022741"/>
    </source>
</evidence>
<dbReference type="PANTHER" id="PTHR43166">
    <property type="entry name" value="AMINO ACID IMPORT ATP-BINDING PROTEIN"/>
    <property type="match status" value="1"/>
</dbReference>
<reference evidence="9" key="1">
    <citation type="submission" date="2022-08" db="EMBL/GenBank/DDBJ databases">
        <authorList>
            <person name="Li F."/>
        </authorList>
    </citation>
    <scope>NUCLEOTIDE SEQUENCE</scope>
    <source>
        <strain evidence="9">MQZ15Z-1</strain>
    </source>
</reference>
<dbReference type="SUPFAM" id="SSF52540">
    <property type="entry name" value="P-loop containing nucleoside triphosphate hydrolases"/>
    <property type="match status" value="1"/>
</dbReference>
<keyword evidence="4" id="KW-1003">Cell membrane</keyword>
<keyword evidence="6 9" id="KW-0067">ATP-binding</keyword>
<keyword evidence="5" id="KW-0547">Nucleotide-binding</keyword>
<evidence type="ECO:0000256" key="2">
    <source>
        <dbReference type="ARBA" id="ARBA00005417"/>
    </source>
</evidence>
<organism evidence="9 10">
    <name type="scientific">Ancylobacter mangrovi</name>
    <dbReference type="NCBI Taxonomy" id="2972472"/>
    <lineage>
        <taxon>Bacteria</taxon>
        <taxon>Pseudomonadati</taxon>
        <taxon>Pseudomonadota</taxon>
        <taxon>Alphaproteobacteria</taxon>
        <taxon>Hyphomicrobiales</taxon>
        <taxon>Xanthobacteraceae</taxon>
        <taxon>Ancylobacter</taxon>
    </lineage>
</organism>
<dbReference type="PROSITE" id="PS50893">
    <property type="entry name" value="ABC_TRANSPORTER_2"/>
    <property type="match status" value="1"/>
</dbReference>
<keyword evidence="3" id="KW-0813">Transport</keyword>
<dbReference type="EMBL" id="JANTHZ010000002">
    <property type="protein sequence ID" value="MCS0494784.1"/>
    <property type="molecule type" value="Genomic_DNA"/>
</dbReference>
<dbReference type="PROSITE" id="PS00211">
    <property type="entry name" value="ABC_TRANSPORTER_1"/>
    <property type="match status" value="1"/>
</dbReference>
<feature type="domain" description="ABC transporter" evidence="8">
    <location>
        <begin position="2"/>
        <end position="247"/>
    </location>
</feature>
<evidence type="ECO:0000256" key="7">
    <source>
        <dbReference type="ARBA" id="ARBA00023136"/>
    </source>
</evidence>
<dbReference type="FunFam" id="3.40.50.300:FF:000020">
    <property type="entry name" value="Amino acid ABC transporter ATP-binding component"/>
    <property type="match status" value="1"/>
</dbReference>
<evidence type="ECO:0000259" key="8">
    <source>
        <dbReference type="PROSITE" id="PS50893"/>
    </source>
</evidence>
<evidence type="ECO:0000256" key="6">
    <source>
        <dbReference type="ARBA" id="ARBA00022840"/>
    </source>
</evidence>
<name>A0A9X2T4V9_9HYPH</name>
<keyword evidence="7" id="KW-0472">Membrane</keyword>
<comment type="similarity">
    <text evidence="2">Belongs to the ABC transporter superfamily.</text>
</comment>
<dbReference type="AlphaFoldDB" id="A0A9X2T4V9"/>
<dbReference type="Gene3D" id="3.40.50.300">
    <property type="entry name" value="P-loop containing nucleotide triphosphate hydrolases"/>
    <property type="match status" value="1"/>
</dbReference>
<dbReference type="Pfam" id="PF00005">
    <property type="entry name" value="ABC_tran"/>
    <property type="match status" value="1"/>
</dbReference>
<dbReference type="InterPro" id="IPR003439">
    <property type="entry name" value="ABC_transporter-like_ATP-bd"/>
</dbReference>
<proteinExistence type="inferred from homology"/>
<evidence type="ECO:0000313" key="10">
    <source>
        <dbReference type="Proteomes" id="UP001151088"/>
    </source>
</evidence>
<gene>
    <name evidence="9" type="ORF">NVS89_06710</name>
</gene>
<dbReference type="GO" id="GO:0005524">
    <property type="term" value="F:ATP binding"/>
    <property type="evidence" value="ECO:0007669"/>
    <property type="project" value="UniProtKB-KW"/>
</dbReference>
<dbReference type="InterPro" id="IPR027417">
    <property type="entry name" value="P-loop_NTPase"/>
</dbReference>
<evidence type="ECO:0000256" key="3">
    <source>
        <dbReference type="ARBA" id="ARBA00022448"/>
    </source>
</evidence>
<protein>
    <submittedName>
        <fullName evidence="9">Amino acid ABC transporter ATP-binding protein</fullName>
    </submittedName>
</protein>
<dbReference type="CDD" id="cd03262">
    <property type="entry name" value="ABC_HisP_GlnQ"/>
    <property type="match status" value="1"/>
</dbReference>
<dbReference type="InterPro" id="IPR017871">
    <property type="entry name" value="ABC_transporter-like_CS"/>
</dbReference>
<dbReference type="InterPro" id="IPR030679">
    <property type="entry name" value="ABC_ATPase_HisP-typ"/>
</dbReference>
<comment type="subcellular location">
    <subcellularLocation>
        <location evidence="1">Cell membrane</location>
        <topology evidence="1">Peripheral membrane protein</topology>
    </subcellularLocation>
</comment>
<evidence type="ECO:0000256" key="1">
    <source>
        <dbReference type="ARBA" id="ARBA00004202"/>
    </source>
</evidence>
<dbReference type="InterPro" id="IPR050086">
    <property type="entry name" value="MetN_ABC_transporter-like"/>
</dbReference>
<dbReference type="GO" id="GO:0005886">
    <property type="term" value="C:plasma membrane"/>
    <property type="evidence" value="ECO:0007669"/>
    <property type="project" value="UniProtKB-SubCell"/>
</dbReference>
<accession>A0A9X2T4V9</accession>
<sequence>MVVVRNLSKWYGAHQVLHNVSMEVNRSEVLCIIGPSGSGKSTLLRCVNFLEDFAEGEVRVGGRLLGYREDLKGRRVPDSRENVARVRRGISMVFQQFNLWPHLSVLENVAQPLVVVQRKPRAEAEAKARQVLDRVGLAAKLDAYPNQLSGGQQQRVGIARALAIDPELILFDEPTSALDPELVGEVLQVIKRLADDGLTMVVVTHEMGFAAQVADRVIFIDHGAIVEQGPPQTLFRNPGSERLAQFLETWVERNQIFTDAPSVADGGKVL</sequence>
<evidence type="ECO:0000256" key="4">
    <source>
        <dbReference type="ARBA" id="ARBA00022475"/>
    </source>
</evidence>
<comment type="caution">
    <text evidence="9">The sequence shown here is derived from an EMBL/GenBank/DDBJ whole genome shotgun (WGS) entry which is preliminary data.</text>
</comment>
<dbReference type="PIRSF" id="PIRSF039085">
    <property type="entry name" value="ABC_ATPase_HisP"/>
    <property type="match status" value="1"/>
</dbReference>
<dbReference type="PANTHER" id="PTHR43166:SF35">
    <property type="entry name" value="L-CYSTINE IMPORT ATP-BINDING PROTEIN TCYN"/>
    <property type="match status" value="1"/>
</dbReference>
<evidence type="ECO:0000313" key="9">
    <source>
        <dbReference type="EMBL" id="MCS0494784.1"/>
    </source>
</evidence>
<keyword evidence="10" id="KW-1185">Reference proteome</keyword>
<dbReference type="InterPro" id="IPR003593">
    <property type="entry name" value="AAA+_ATPase"/>
</dbReference>